<organism evidence="1 2">
    <name type="scientific">Halosquirtibacter laminarini</name>
    <dbReference type="NCBI Taxonomy" id="3374600"/>
    <lineage>
        <taxon>Bacteria</taxon>
        <taxon>Pseudomonadati</taxon>
        <taxon>Bacteroidota</taxon>
        <taxon>Bacteroidia</taxon>
        <taxon>Marinilabiliales</taxon>
        <taxon>Prolixibacteraceae</taxon>
        <taxon>Halosquirtibacter</taxon>
    </lineage>
</organism>
<accession>A0AC61NKA2</accession>
<evidence type="ECO:0000313" key="1">
    <source>
        <dbReference type="EMBL" id="QZE13951.1"/>
    </source>
</evidence>
<dbReference type="Proteomes" id="UP000826212">
    <property type="component" value="Chromosome"/>
</dbReference>
<dbReference type="EMBL" id="CP081303">
    <property type="protein sequence ID" value="QZE13951.1"/>
    <property type="molecule type" value="Genomic_DNA"/>
</dbReference>
<evidence type="ECO:0000313" key="2">
    <source>
        <dbReference type="Proteomes" id="UP000826212"/>
    </source>
</evidence>
<name>A0AC61NKA2_9BACT</name>
<protein>
    <submittedName>
        <fullName evidence="1">Arylsulfatase</fullName>
    </submittedName>
</protein>
<reference evidence="1" key="1">
    <citation type="submission" date="2021-08" db="EMBL/GenBank/DDBJ databases">
        <title>Novel anaerobic bacterium isolated from sea squirt in East Sea, Republic of Korea.</title>
        <authorList>
            <person name="Nguyen T.H."/>
            <person name="Li Z."/>
            <person name="Lee Y.-J."/>
            <person name="Ko J."/>
            <person name="Kim S.-G."/>
        </authorList>
    </citation>
    <scope>NUCLEOTIDE SEQUENCE</scope>
    <source>
        <strain evidence="1">KCTC 25031</strain>
    </source>
</reference>
<sequence length="510" mass="58299">MRKSLMFIALLILGVSSNIYAAKKNEKPNIVVIFGDDIGWFNISAYNMGMMGYRTPNIDRIAHDGMMFTDYYGEQSCTAGRAAFMTGQIPVRTGLTKVGIPGARVGLQAEDPTIAELLKPHGYVCGQFGKNHFGDRDEFLPTNHGFDEFYGNLYHLNAEEEPEHAMYPKDPAFRKKFGPRGVIHSFADGRIEDTGSLTIKRMETCDEEFKEAGFDFMERAVKSKKPFFVWMNATRMHVNTHLKDASKNKTDYGIYADGMVEHDQWVGEILDKLKELKVDENTIVIYTTDNGAEVFSWPDGGTTPFNGEKNTSWEGGFRVPCMIKWPGHIKPYQVSNEIVSAQDWLPTILAATGDDHVKQDLLKGKKVGDKTFNVHIDGFNMLPYLTGKEKKGPRDYFFYFTDDGKLAALRMGDWKLMFLVQEATGFDVWGNPFTPLRLPKIYNLRMDPFERADEESVNYDKWMFDNIFYLYMAQDKTAEFLKTFLTYPPRQRPGSFNVDEITQRFLSPKN</sequence>
<keyword evidence="2" id="KW-1185">Reference proteome</keyword>
<proteinExistence type="predicted"/>
<gene>
    <name evidence="1" type="ORF">K4L44_15695</name>
</gene>